<accession>A0A834BZC4</accession>
<dbReference type="AlphaFoldDB" id="A0A834BZC4"/>
<proteinExistence type="predicted"/>
<gene>
    <name evidence="1" type="ORF">FQA47_019305</name>
</gene>
<protein>
    <submittedName>
        <fullName evidence="1">Uncharacterized protein</fullName>
    </submittedName>
</protein>
<dbReference type="EMBL" id="WKFB01000736">
    <property type="protein sequence ID" value="KAF6718374.1"/>
    <property type="molecule type" value="Genomic_DNA"/>
</dbReference>
<sequence>MAVWYDGGSSSKGRKMTQIQVQPSSFLIESRRRAWVSCDATASLVTLYTRITPQQLRHLLFIKKLS</sequence>
<evidence type="ECO:0000313" key="2">
    <source>
        <dbReference type="Proteomes" id="UP000646548"/>
    </source>
</evidence>
<comment type="caution">
    <text evidence="1">The sequence shown here is derived from an EMBL/GenBank/DDBJ whole genome shotgun (WGS) entry which is preliminary data.</text>
</comment>
<evidence type="ECO:0000313" key="1">
    <source>
        <dbReference type="EMBL" id="KAF6718374.1"/>
    </source>
</evidence>
<dbReference type="Proteomes" id="UP000646548">
    <property type="component" value="Unassembled WGS sequence"/>
</dbReference>
<organism evidence="1 2">
    <name type="scientific">Oryzias melastigma</name>
    <name type="common">Marine medaka</name>
    <dbReference type="NCBI Taxonomy" id="30732"/>
    <lineage>
        <taxon>Eukaryota</taxon>
        <taxon>Metazoa</taxon>
        <taxon>Chordata</taxon>
        <taxon>Craniata</taxon>
        <taxon>Vertebrata</taxon>
        <taxon>Euteleostomi</taxon>
        <taxon>Actinopterygii</taxon>
        <taxon>Neopterygii</taxon>
        <taxon>Teleostei</taxon>
        <taxon>Neoteleostei</taxon>
        <taxon>Acanthomorphata</taxon>
        <taxon>Ovalentaria</taxon>
        <taxon>Atherinomorphae</taxon>
        <taxon>Beloniformes</taxon>
        <taxon>Adrianichthyidae</taxon>
        <taxon>Oryziinae</taxon>
        <taxon>Oryzias</taxon>
    </lineage>
</organism>
<name>A0A834BZC4_ORYME</name>
<reference evidence="1" key="1">
    <citation type="journal article" name="BMC Genomics">
        <title>Long-read sequencing and de novo genome assembly of marine medaka (Oryzias melastigma).</title>
        <authorList>
            <person name="Liang P."/>
            <person name="Saqib H.S.A."/>
            <person name="Ni X."/>
            <person name="Shen Y."/>
        </authorList>
    </citation>
    <scope>NUCLEOTIDE SEQUENCE</scope>
    <source>
        <strain evidence="1">Bigg-433</strain>
    </source>
</reference>